<accession>A0A2P2PVH3</accession>
<name>A0A2P2PVH3_RHIMU</name>
<proteinExistence type="predicted"/>
<protein>
    <submittedName>
        <fullName evidence="1">Uncharacterized protein</fullName>
    </submittedName>
</protein>
<evidence type="ECO:0000313" key="1">
    <source>
        <dbReference type="EMBL" id="MBX58643.1"/>
    </source>
</evidence>
<dbReference type="AlphaFoldDB" id="A0A2P2PVH3"/>
<sequence length="57" mass="6460">MGNEIQAKYLNPPVPSVPSKVQNAVSCRTNVLQSQTSAKLSHIEWLKYHRHNTEEIS</sequence>
<organism evidence="1">
    <name type="scientific">Rhizophora mucronata</name>
    <name type="common">Asiatic mangrove</name>
    <dbReference type="NCBI Taxonomy" id="61149"/>
    <lineage>
        <taxon>Eukaryota</taxon>
        <taxon>Viridiplantae</taxon>
        <taxon>Streptophyta</taxon>
        <taxon>Embryophyta</taxon>
        <taxon>Tracheophyta</taxon>
        <taxon>Spermatophyta</taxon>
        <taxon>Magnoliopsida</taxon>
        <taxon>eudicotyledons</taxon>
        <taxon>Gunneridae</taxon>
        <taxon>Pentapetalae</taxon>
        <taxon>rosids</taxon>
        <taxon>fabids</taxon>
        <taxon>Malpighiales</taxon>
        <taxon>Rhizophoraceae</taxon>
        <taxon>Rhizophora</taxon>
    </lineage>
</organism>
<reference evidence="1" key="1">
    <citation type="submission" date="2018-02" db="EMBL/GenBank/DDBJ databases">
        <title>Rhizophora mucronata_Transcriptome.</title>
        <authorList>
            <person name="Meera S.P."/>
            <person name="Sreeshan A."/>
            <person name="Augustine A."/>
        </authorList>
    </citation>
    <scope>NUCLEOTIDE SEQUENCE</scope>
    <source>
        <tissue evidence="1">Leaf</tissue>
    </source>
</reference>
<dbReference type="EMBL" id="GGEC01078159">
    <property type="protein sequence ID" value="MBX58643.1"/>
    <property type="molecule type" value="Transcribed_RNA"/>
</dbReference>